<gene>
    <name evidence="2" type="ORF">FPHYL_11549</name>
</gene>
<sequence length="175" mass="18227">MDKSSAVLDGTSGVGRASRNVTDPSATSSSATTGSQNSKQSSANNSVGPSPLASRDSSPTRRPRRTASANRLPACPPLLHHDHCPRPTPQHLHLPKNNNNNNQQNQCGNGQSLYCCTSAGNKADVECVSFTNGGLGGVCNGIQMCCNNNNGNQGCNFNVGGGTITIKKTVKNFGW</sequence>
<organism evidence="2 3">
    <name type="scientific">Fusarium phyllophilum</name>
    <dbReference type="NCBI Taxonomy" id="47803"/>
    <lineage>
        <taxon>Eukaryota</taxon>
        <taxon>Fungi</taxon>
        <taxon>Dikarya</taxon>
        <taxon>Ascomycota</taxon>
        <taxon>Pezizomycotina</taxon>
        <taxon>Sordariomycetes</taxon>
        <taxon>Hypocreomycetidae</taxon>
        <taxon>Hypocreales</taxon>
        <taxon>Nectriaceae</taxon>
        <taxon>Fusarium</taxon>
        <taxon>Fusarium fujikuroi species complex</taxon>
    </lineage>
</organism>
<name>A0A8H5MW46_9HYPO</name>
<feature type="region of interest" description="Disordered" evidence="1">
    <location>
        <begin position="1"/>
        <end position="100"/>
    </location>
</feature>
<evidence type="ECO:0000256" key="1">
    <source>
        <dbReference type="SAM" id="MobiDB-lite"/>
    </source>
</evidence>
<dbReference type="AlphaFoldDB" id="A0A8H5MW46"/>
<feature type="compositionally biased region" description="Low complexity" evidence="1">
    <location>
        <begin position="25"/>
        <end position="46"/>
    </location>
</feature>
<accession>A0A8H5MW46</accession>
<proteinExistence type="predicted"/>
<keyword evidence="3" id="KW-1185">Reference proteome</keyword>
<protein>
    <submittedName>
        <fullName evidence="2">VAC7-like protein</fullName>
    </submittedName>
</protein>
<comment type="caution">
    <text evidence="2">The sequence shown here is derived from an EMBL/GenBank/DDBJ whole genome shotgun (WGS) entry which is preliminary data.</text>
</comment>
<dbReference type="Proteomes" id="UP000582016">
    <property type="component" value="Unassembled WGS sequence"/>
</dbReference>
<evidence type="ECO:0000313" key="2">
    <source>
        <dbReference type="EMBL" id="KAF5542365.1"/>
    </source>
</evidence>
<evidence type="ECO:0000313" key="3">
    <source>
        <dbReference type="Proteomes" id="UP000582016"/>
    </source>
</evidence>
<dbReference type="EMBL" id="JAAOAQ010000541">
    <property type="protein sequence ID" value="KAF5542365.1"/>
    <property type="molecule type" value="Genomic_DNA"/>
</dbReference>
<reference evidence="2 3" key="1">
    <citation type="submission" date="2020-05" db="EMBL/GenBank/DDBJ databases">
        <title>Identification and distribution of gene clusters putatively required for synthesis of sphingolipid metabolism inhibitors in phylogenetically diverse species of the filamentous fungus Fusarium.</title>
        <authorList>
            <person name="Kim H.-S."/>
            <person name="Busman M."/>
            <person name="Brown D.W."/>
            <person name="Divon H."/>
            <person name="Uhlig S."/>
            <person name="Proctor R.H."/>
        </authorList>
    </citation>
    <scope>NUCLEOTIDE SEQUENCE [LARGE SCALE GENOMIC DNA]</scope>
    <source>
        <strain evidence="2 3">NRRL 13617</strain>
    </source>
</reference>